<feature type="coiled-coil region" evidence="1">
    <location>
        <begin position="217"/>
        <end position="290"/>
    </location>
</feature>
<protein>
    <submittedName>
        <fullName evidence="3">Uncharacterized protein</fullName>
    </submittedName>
</protein>
<reference evidence="2 4" key="1">
    <citation type="submission" date="2015-11" db="EMBL/GenBank/DDBJ databases">
        <title>Genomic analysis of 38 Legionella species identifies large and diverse effector repertoires.</title>
        <authorList>
            <person name="Burstein D."/>
            <person name="Amaro F."/>
            <person name="Zusman T."/>
            <person name="Lifshitz Z."/>
            <person name="Cohen O."/>
            <person name="Gilbert J.A."/>
            <person name="Pupko T."/>
            <person name="Shuman H.A."/>
            <person name="Segal G."/>
        </authorList>
    </citation>
    <scope>NUCLEOTIDE SEQUENCE [LARGE SCALE GENOMIC DNA]</scope>
    <source>
        <strain evidence="2 4">ATCC 49507</strain>
    </source>
</reference>
<dbReference type="Proteomes" id="UP000254230">
    <property type="component" value="Unassembled WGS sequence"/>
</dbReference>
<dbReference type="Proteomes" id="UP000054639">
    <property type="component" value="Unassembled WGS sequence"/>
</dbReference>
<dbReference type="EMBL" id="UGOW01000001">
    <property type="protein sequence ID" value="STY18413.1"/>
    <property type="molecule type" value="Genomic_DNA"/>
</dbReference>
<evidence type="ECO:0000256" key="1">
    <source>
        <dbReference type="SAM" id="Coils"/>
    </source>
</evidence>
<dbReference type="AlphaFoldDB" id="A0A378KV25"/>
<evidence type="ECO:0000313" key="5">
    <source>
        <dbReference type="Proteomes" id="UP000254230"/>
    </source>
</evidence>
<organism evidence="3 5">
    <name type="scientific">Legionella quateirensis</name>
    <dbReference type="NCBI Taxonomy" id="45072"/>
    <lineage>
        <taxon>Bacteria</taxon>
        <taxon>Pseudomonadati</taxon>
        <taxon>Pseudomonadota</taxon>
        <taxon>Gammaproteobacteria</taxon>
        <taxon>Legionellales</taxon>
        <taxon>Legionellaceae</taxon>
        <taxon>Legionella</taxon>
    </lineage>
</organism>
<evidence type="ECO:0000313" key="4">
    <source>
        <dbReference type="Proteomes" id="UP000054639"/>
    </source>
</evidence>
<reference evidence="3 5" key="2">
    <citation type="submission" date="2018-06" db="EMBL/GenBank/DDBJ databases">
        <authorList>
            <consortium name="Pathogen Informatics"/>
            <person name="Doyle S."/>
        </authorList>
    </citation>
    <scope>NUCLEOTIDE SEQUENCE [LARGE SCALE GENOMIC DNA]</scope>
    <source>
        <strain evidence="3 5">NCTC12376</strain>
    </source>
</reference>
<proteinExistence type="predicted"/>
<name>A0A378KV25_9GAMM</name>
<evidence type="ECO:0000313" key="3">
    <source>
        <dbReference type="EMBL" id="STY18413.1"/>
    </source>
</evidence>
<dbReference type="RefSeq" id="WP_058473962.1">
    <property type="nucleotide sequence ID" value="NZ_CAAAIL010000027.1"/>
</dbReference>
<accession>A0A378KV25</accession>
<sequence>MTRSEDLLYSLVTIIIRYHDKQSGVKSLVTESDESVVRKKSRSLAKRIINDNNIDFKTHLETLIKECTENHADRRPFLSFILNEIISLKSLTDQKNSFDPIEYEEYIKQITQLLIDFKLLLSNSKGTTPMITQHKTATSSGGRTSLDGLIDDSYLHRGQLCNSGLILKEEILNRYNLDIDSSEREINEFAQQLCQEHQNALLIPELTAKNESHSNVSDTHQQELELQLEELKEAQKKLNATISKQQLILCLLYHQYTRSKSNETRQQKTIERHEETIEELTQKINDLSSLSDNDINISTTPGFGFFGLKL</sequence>
<dbReference type="EMBL" id="LNYR01000022">
    <property type="protein sequence ID" value="KTD48258.1"/>
    <property type="molecule type" value="Genomic_DNA"/>
</dbReference>
<keyword evidence="4" id="KW-1185">Reference proteome</keyword>
<gene>
    <name evidence="2" type="ORF">Lqua_1787</name>
    <name evidence="3" type="ORF">NCTC12376_02232</name>
</gene>
<evidence type="ECO:0000313" key="2">
    <source>
        <dbReference type="EMBL" id="KTD48258.1"/>
    </source>
</evidence>
<keyword evidence="1" id="KW-0175">Coiled coil</keyword>
<dbReference type="OrthoDB" id="5652097at2"/>